<accession>A0AB38CCL9</accession>
<evidence type="ECO:0000256" key="4">
    <source>
        <dbReference type="ARBA" id="ARBA00023136"/>
    </source>
</evidence>
<dbReference type="PANTHER" id="PTHR38766">
    <property type="entry name" value="FLAGELLAR PROTEIN FLIO"/>
    <property type="match status" value="1"/>
</dbReference>
<sequence>MKPGLLISTMLPLMAACSIALAEAPAASAPAAASAASASAAVASEIPPAAATAPAASPATSPAAALPAMPPGAPATMAPASSAGSLLQTIFALMFVLALLIGLAWFMKRYGPKVMGGNNKMRVVSSLNLGGRERIVLVEVADQWIVVGASPGRINALATMPRQEGDLPQLATAQNGPAAANFSEWLKQTIEKRNGK</sequence>
<evidence type="ECO:0000313" key="10">
    <source>
        <dbReference type="Proteomes" id="UP000182489"/>
    </source>
</evidence>
<evidence type="ECO:0000256" key="5">
    <source>
        <dbReference type="ARBA" id="ARBA00023143"/>
    </source>
</evidence>
<keyword evidence="4 7" id="KW-0472">Membrane</keyword>
<feature type="chain" id="PRO_5044306981" description="Flagellar protein" evidence="8">
    <location>
        <begin position="23"/>
        <end position="196"/>
    </location>
</feature>
<proteinExistence type="inferred from homology"/>
<dbReference type="Proteomes" id="UP000182489">
    <property type="component" value="Unassembled WGS sequence"/>
</dbReference>
<feature type="transmembrane region" description="Helical" evidence="7">
    <location>
        <begin position="86"/>
        <end position="106"/>
    </location>
</feature>
<evidence type="ECO:0000256" key="3">
    <source>
        <dbReference type="ARBA" id="ARBA00022989"/>
    </source>
</evidence>
<evidence type="ECO:0000313" key="9">
    <source>
        <dbReference type="EMBL" id="SFY03578.1"/>
    </source>
</evidence>
<protein>
    <recommendedName>
        <fullName evidence="7">Flagellar protein</fullName>
    </recommendedName>
</protein>
<dbReference type="GO" id="GO:0044781">
    <property type="term" value="P:bacterial-type flagellum organization"/>
    <property type="evidence" value="ECO:0007669"/>
    <property type="project" value="UniProtKB-UniRule"/>
</dbReference>
<keyword evidence="9" id="KW-0282">Flagellum</keyword>
<name>A0AB38CCL9_9BURK</name>
<dbReference type="PROSITE" id="PS51257">
    <property type="entry name" value="PROKAR_LIPOPROTEIN"/>
    <property type="match status" value="1"/>
</dbReference>
<keyword evidence="1 7" id="KW-1003">Cell membrane</keyword>
<evidence type="ECO:0000256" key="7">
    <source>
        <dbReference type="RuleBase" id="RU362064"/>
    </source>
</evidence>
<keyword evidence="3 7" id="KW-1133">Transmembrane helix</keyword>
<keyword evidence="9" id="KW-0966">Cell projection</keyword>
<gene>
    <name evidence="9" type="ORF">SAMN03097694_4228</name>
</gene>
<dbReference type="Pfam" id="PF04347">
    <property type="entry name" value="FliO"/>
    <property type="match status" value="1"/>
</dbReference>
<keyword evidence="5 7" id="KW-0975">Bacterial flagellum</keyword>
<evidence type="ECO:0000256" key="8">
    <source>
        <dbReference type="SAM" id="SignalP"/>
    </source>
</evidence>
<dbReference type="RefSeq" id="WP_072455370.1">
    <property type="nucleotide sequence ID" value="NZ_FPKH01000005.1"/>
</dbReference>
<dbReference type="InterPro" id="IPR022781">
    <property type="entry name" value="Flagellar_biosynth_FliO"/>
</dbReference>
<evidence type="ECO:0000256" key="2">
    <source>
        <dbReference type="ARBA" id="ARBA00022692"/>
    </source>
</evidence>
<keyword evidence="9" id="KW-0969">Cilium</keyword>
<evidence type="ECO:0000256" key="1">
    <source>
        <dbReference type="ARBA" id="ARBA00022475"/>
    </source>
</evidence>
<evidence type="ECO:0000256" key="6">
    <source>
        <dbReference type="ARBA" id="ARBA00037937"/>
    </source>
</evidence>
<dbReference type="AlphaFoldDB" id="A0AB38CCL9"/>
<comment type="caution">
    <text evidence="9">The sequence shown here is derived from an EMBL/GenBank/DDBJ whole genome shotgun (WGS) entry which is preliminary data.</text>
</comment>
<organism evidence="9 10">
    <name type="scientific">Janthinobacterium lividum</name>
    <dbReference type="NCBI Taxonomy" id="29581"/>
    <lineage>
        <taxon>Bacteria</taxon>
        <taxon>Pseudomonadati</taxon>
        <taxon>Pseudomonadota</taxon>
        <taxon>Betaproteobacteria</taxon>
        <taxon>Burkholderiales</taxon>
        <taxon>Oxalobacteraceae</taxon>
        <taxon>Janthinobacterium</taxon>
    </lineage>
</organism>
<dbReference type="GO" id="GO:0009425">
    <property type="term" value="C:bacterial-type flagellum basal body"/>
    <property type="evidence" value="ECO:0007669"/>
    <property type="project" value="UniProtKB-SubCell"/>
</dbReference>
<dbReference type="InterPro" id="IPR052205">
    <property type="entry name" value="FliO/MopB"/>
</dbReference>
<dbReference type="EMBL" id="FPKH01000005">
    <property type="protein sequence ID" value="SFY03578.1"/>
    <property type="molecule type" value="Genomic_DNA"/>
</dbReference>
<comment type="similarity">
    <text evidence="6 7">Belongs to the FliO/MopB family.</text>
</comment>
<keyword evidence="2 7" id="KW-0812">Transmembrane</keyword>
<dbReference type="GO" id="GO:0005886">
    <property type="term" value="C:plasma membrane"/>
    <property type="evidence" value="ECO:0007669"/>
    <property type="project" value="UniProtKB-SubCell"/>
</dbReference>
<dbReference type="PANTHER" id="PTHR38766:SF1">
    <property type="entry name" value="FLAGELLAR PROTEIN FLIO"/>
    <property type="match status" value="1"/>
</dbReference>
<reference evidence="9 10" key="1">
    <citation type="submission" date="2016-11" db="EMBL/GenBank/DDBJ databases">
        <authorList>
            <person name="Varghese N."/>
            <person name="Submissions S."/>
        </authorList>
    </citation>
    <scope>NUCLEOTIDE SEQUENCE [LARGE SCALE GENOMIC DNA]</scope>
    <source>
        <strain evidence="9 10">NFR18</strain>
    </source>
</reference>
<comment type="subcellular location">
    <subcellularLocation>
        <location evidence="7">Cell membrane</location>
    </subcellularLocation>
    <subcellularLocation>
        <location evidence="7">Bacterial flagellum basal body</location>
    </subcellularLocation>
</comment>
<keyword evidence="8" id="KW-0732">Signal</keyword>
<dbReference type="NCBIfam" id="TIGR03500">
    <property type="entry name" value="FliO_TIGR"/>
    <property type="match status" value="1"/>
</dbReference>
<feature type="signal peptide" evidence="8">
    <location>
        <begin position="1"/>
        <end position="22"/>
    </location>
</feature>